<organism evidence="2 3">
    <name type="scientific">Streptomyces lycii</name>
    <dbReference type="NCBI Taxonomy" id="2654337"/>
    <lineage>
        <taxon>Bacteria</taxon>
        <taxon>Bacillati</taxon>
        <taxon>Actinomycetota</taxon>
        <taxon>Actinomycetes</taxon>
        <taxon>Kitasatosporales</taxon>
        <taxon>Streptomycetaceae</taxon>
        <taxon>Streptomyces</taxon>
    </lineage>
</organism>
<dbReference type="EMBL" id="WHPN01000100">
    <property type="protein sequence ID" value="KAF4410277.1"/>
    <property type="molecule type" value="Genomic_DNA"/>
</dbReference>
<dbReference type="InterPro" id="IPR012341">
    <property type="entry name" value="6hp_glycosidase-like_sf"/>
</dbReference>
<name>A0ABQ7FMY7_9ACTN</name>
<dbReference type="SUPFAM" id="SSF48208">
    <property type="entry name" value="Six-hairpin glycosidases"/>
    <property type="match status" value="1"/>
</dbReference>
<dbReference type="Gene3D" id="1.50.10.10">
    <property type="match status" value="1"/>
</dbReference>
<sequence length="754" mass="80456">MGRGDEAGAGLRVTVDREAVVARHRVVVRGILGQSPLAVGNGEFAFTLDVTGLQSLPGRYPLPDRYGQGTGTLLGTMAQWGWHSVPPRPEQAHGLASVTRPYDTAHGRVDYVDLGGSLSATEQSGLTASEEWLRGNPHRLDLGRIGLWTADADGPPDPAELSGVHQDLDLATGIVTSRFRWRGRRFTVRTAAHPDRDAVGIEVTARDGPPVGFTLAFPYGSQAWGNAADWSRPEAHRTTLLRDDGSAGGDGSGPDPGSGSGSGSGVTDGPGPGPGWRVERVLDATRYAVRVTGPGLDARRTGPHHVTVRGGPAGCSAVVEFVRDGAPGPDASAARHEGAADGTGQLFAASAAGWGSFWASGAAVDLSGSTDGRAPELERRIVLSQYLTRVHCAGSTPPAETGLTANSWRGKFHLEMHWWHAAHFAAWGRPGLLERGLAWYETILPAARATARGQRLPGARWPKQTGPDGEETPSDIGPFLLWQQPHPIHLAELLRRARPDDPGVVERWAPLVLDTAAFMAALPEHTTRGFELAPPLVPAQESYAADRRGMRNPTFELAYWAWALRVADDWRARAGLPRDGRWRRIAARLVRPRVRDGVYAAVDVPPYTLRTDHPSMLGALGVVPRTPLVDPATMERTLLSVLADWDWDSAWGWDFPMAAMTATRLGRADLAPGVLLLDRPKNHYLPNGHNRQDDSLPLYLPGNGGLLAAVALMAGGWEGGPGTAPGAARGGVPGGAPGFGRGWTVRHEGFVPLP</sequence>
<feature type="region of interest" description="Disordered" evidence="1">
    <location>
        <begin position="240"/>
        <end position="277"/>
    </location>
</feature>
<accession>A0ABQ7FMY7</accession>
<reference evidence="2 3" key="1">
    <citation type="submission" date="2019-10" db="EMBL/GenBank/DDBJ databases">
        <title>Streptomyces tenebrisbrunneis sp.nov., an endogenous actinomycete isolated from of Lycium ruthenicum.</title>
        <authorList>
            <person name="Ma L."/>
        </authorList>
    </citation>
    <scope>NUCLEOTIDE SEQUENCE [LARGE SCALE GENOMIC DNA]</scope>
    <source>
        <strain evidence="2 3">TRM 66187</strain>
    </source>
</reference>
<evidence type="ECO:0008006" key="4">
    <source>
        <dbReference type="Google" id="ProtNLM"/>
    </source>
</evidence>
<protein>
    <recommendedName>
        <fullName evidence="4">Glycoside hydrolase family 65</fullName>
    </recommendedName>
</protein>
<evidence type="ECO:0000313" key="3">
    <source>
        <dbReference type="Proteomes" id="UP000621266"/>
    </source>
</evidence>
<comment type="caution">
    <text evidence="2">The sequence shown here is derived from an EMBL/GenBank/DDBJ whole genome shotgun (WGS) entry which is preliminary data.</text>
</comment>
<keyword evidence="3" id="KW-1185">Reference proteome</keyword>
<dbReference type="InterPro" id="IPR008928">
    <property type="entry name" value="6-hairpin_glycosidase_sf"/>
</dbReference>
<feature type="compositionally biased region" description="Gly residues" evidence="1">
    <location>
        <begin position="246"/>
        <end position="270"/>
    </location>
</feature>
<proteinExistence type="predicted"/>
<evidence type="ECO:0000256" key="1">
    <source>
        <dbReference type="SAM" id="MobiDB-lite"/>
    </source>
</evidence>
<gene>
    <name evidence="2" type="ORF">GCU69_04760</name>
</gene>
<evidence type="ECO:0000313" key="2">
    <source>
        <dbReference type="EMBL" id="KAF4410277.1"/>
    </source>
</evidence>
<dbReference type="Proteomes" id="UP000621266">
    <property type="component" value="Unassembled WGS sequence"/>
</dbReference>